<dbReference type="InParanoid" id="D2W227"/>
<accession>D2W227</accession>
<dbReference type="Proteomes" id="UP000006671">
    <property type="component" value="Unassembled WGS sequence"/>
</dbReference>
<dbReference type="Pfam" id="PF00025">
    <property type="entry name" value="Arf"/>
    <property type="match status" value="1"/>
</dbReference>
<feature type="binding site" evidence="4">
    <location>
        <position position="69"/>
    </location>
    <ligand>
        <name>GTP</name>
        <dbReference type="ChEBI" id="CHEBI:37565"/>
    </ligand>
</feature>
<dbReference type="PROSITE" id="PS51417">
    <property type="entry name" value="ARF"/>
    <property type="match status" value="1"/>
</dbReference>
<sequence>MGALFSKLWELFNGKQIEILMVGLANSGKTTLLNVISDNEPGDTLPTVGVNMRHVKKGSVTMKVLDLGGQERFRNLWLEHTKSCDVVVFVVDGADIDKVPDARRELHKLLENKGLEGKPLLVVLNKIDIERRFTKDDIVKHLNLDYIDNNKNPWAVIPISALHKTNITDVVDWLLKQSK</sequence>
<dbReference type="GeneID" id="8856110"/>
<keyword evidence="5" id="KW-0479">Metal-binding</keyword>
<name>D2W227_NAEGR</name>
<dbReference type="SMART" id="SM00177">
    <property type="entry name" value="ARF"/>
    <property type="match status" value="1"/>
</dbReference>
<dbReference type="AlphaFoldDB" id="D2W227"/>
<dbReference type="eggNOG" id="KOG0075">
    <property type="taxonomic scope" value="Eukaryota"/>
</dbReference>
<evidence type="ECO:0000256" key="3">
    <source>
        <dbReference type="ARBA" id="ARBA00023134"/>
    </source>
</evidence>
<dbReference type="SUPFAM" id="SSF52540">
    <property type="entry name" value="P-loop containing nucleoside triphosphate hydrolases"/>
    <property type="match status" value="1"/>
</dbReference>
<protein>
    <submittedName>
        <fullName evidence="7">ARF/SAR family small GTPase</fullName>
    </submittedName>
</protein>
<dbReference type="GO" id="GO:0003924">
    <property type="term" value="F:GTPase activity"/>
    <property type="evidence" value="ECO:0007669"/>
    <property type="project" value="InterPro"/>
</dbReference>
<feature type="binding site" evidence="4">
    <location>
        <begin position="23"/>
        <end position="30"/>
    </location>
    <ligand>
        <name>GTP</name>
        <dbReference type="ChEBI" id="CHEBI:37565"/>
    </ligand>
</feature>
<dbReference type="RefSeq" id="XP_002669655.1">
    <property type="nucleotide sequence ID" value="XM_002669609.1"/>
</dbReference>
<dbReference type="KEGG" id="ngr:NAEGRDRAFT_75437"/>
<dbReference type="GO" id="GO:0005525">
    <property type="term" value="F:GTP binding"/>
    <property type="evidence" value="ECO:0007669"/>
    <property type="project" value="UniProtKB-KW"/>
</dbReference>
<dbReference type="Gene3D" id="3.40.50.300">
    <property type="entry name" value="P-loop containing nucleotide triphosphate hydrolases"/>
    <property type="match status" value="1"/>
</dbReference>
<organism evidence="8">
    <name type="scientific">Naegleria gruberi</name>
    <name type="common">Amoeba</name>
    <dbReference type="NCBI Taxonomy" id="5762"/>
    <lineage>
        <taxon>Eukaryota</taxon>
        <taxon>Discoba</taxon>
        <taxon>Heterolobosea</taxon>
        <taxon>Tetramitia</taxon>
        <taxon>Eutetramitia</taxon>
        <taxon>Vahlkampfiidae</taxon>
        <taxon>Naegleria</taxon>
    </lineage>
</organism>
<keyword evidence="8" id="KW-1185">Reference proteome</keyword>
<dbReference type="FunFam" id="3.40.50.300:FF:001166">
    <property type="entry name" value="ADP-ribosylation factor D"/>
    <property type="match status" value="1"/>
</dbReference>
<evidence type="ECO:0000313" key="8">
    <source>
        <dbReference type="Proteomes" id="UP000006671"/>
    </source>
</evidence>
<dbReference type="PANTHER" id="PTHR45732">
    <property type="entry name" value="ADP-RIBOSYLATION FACTOR-LIKE PROTEIN 8"/>
    <property type="match status" value="1"/>
</dbReference>
<dbReference type="PANTHER" id="PTHR45732:SF2">
    <property type="entry name" value="ADP-RIBOSYLATION FACTOR LIKE PROTEIN"/>
    <property type="match status" value="1"/>
</dbReference>
<feature type="binding site" evidence="4">
    <location>
        <begin position="125"/>
        <end position="128"/>
    </location>
    <ligand>
        <name>GTP</name>
        <dbReference type="ChEBI" id="CHEBI:37565"/>
    </ligand>
</feature>
<feature type="binding site" evidence="5">
    <location>
        <position position="30"/>
    </location>
    <ligand>
        <name>Mg(2+)</name>
        <dbReference type="ChEBI" id="CHEBI:18420"/>
    </ligand>
</feature>
<evidence type="ECO:0000313" key="7">
    <source>
        <dbReference type="EMBL" id="EFC36911.1"/>
    </source>
</evidence>
<keyword evidence="5" id="KW-0460">Magnesium</keyword>
<reference evidence="7 8" key="1">
    <citation type="journal article" date="2010" name="Cell">
        <title>The genome of Naegleria gruberi illuminates early eukaryotic versatility.</title>
        <authorList>
            <person name="Fritz-Laylin L.K."/>
            <person name="Prochnik S.E."/>
            <person name="Ginger M.L."/>
            <person name="Dacks J.B."/>
            <person name="Carpenter M.L."/>
            <person name="Field M.C."/>
            <person name="Kuo A."/>
            <person name="Paredez A."/>
            <person name="Chapman J."/>
            <person name="Pham J."/>
            <person name="Shu S."/>
            <person name="Neupane R."/>
            <person name="Cipriano M."/>
            <person name="Mancuso J."/>
            <person name="Tu H."/>
            <person name="Salamov A."/>
            <person name="Lindquist E."/>
            <person name="Shapiro H."/>
            <person name="Lucas S."/>
            <person name="Grigoriev I.V."/>
            <person name="Cande W.Z."/>
            <person name="Fulton C."/>
            <person name="Rokhsar D.S."/>
            <person name="Dawson S.C."/>
        </authorList>
    </citation>
    <scope>NUCLEOTIDE SEQUENCE [LARGE SCALE GENOMIC DNA]</scope>
    <source>
        <strain evidence="7 8">NEG-M</strain>
    </source>
</reference>
<keyword evidence="3 4" id="KW-0342">GTP-binding</keyword>
<proteinExistence type="inferred from homology"/>
<dbReference type="STRING" id="5762.D2W227"/>
<dbReference type="NCBIfam" id="TIGR00231">
    <property type="entry name" value="small_GTP"/>
    <property type="match status" value="1"/>
</dbReference>
<dbReference type="PRINTS" id="PR00328">
    <property type="entry name" value="SAR1GTPBP"/>
</dbReference>
<evidence type="ECO:0000256" key="6">
    <source>
        <dbReference type="RuleBase" id="RU003925"/>
    </source>
</evidence>
<feature type="binding site" evidence="5">
    <location>
        <position position="47"/>
    </location>
    <ligand>
        <name>Mg(2+)</name>
        <dbReference type="ChEBI" id="CHEBI:18420"/>
    </ligand>
</feature>
<gene>
    <name evidence="7" type="ORF">NAEGRDRAFT_75437</name>
</gene>
<dbReference type="InterPro" id="IPR005225">
    <property type="entry name" value="Small_GTP-bd"/>
</dbReference>
<comment type="similarity">
    <text evidence="1 6">Belongs to the small GTPase superfamily. Arf family.</text>
</comment>
<dbReference type="InterPro" id="IPR006689">
    <property type="entry name" value="Small_GTPase_ARF/SAR"/>
</dbReference>
<evidence type="ECO:0000256" key="1">
    <source>
        <dbReference type="ARBA" id="ARBA00010290"/>
    </source>
</evidence>
<dbReference type="InterPro" id="IPR027417">
    <property type="entry name" value="P-loop_NTPase"/>
</dbReference>
<dbReference type="VEuPathDB" id="AmoebaDB:NAEGRDRAFT_75437"/>
<evidence type="ECO:0000256" key="2">
    <source>
        <dbReference type="ARBA" id="ARBA00022741"/>
    </source>
</evidence>
<dbReference type="SMART" id="SM00178">
    <property type="entry name" value="SAR"/>
    <property type="match status" value="1"/>
</dbReference>
<dbReference type="EMBL" id="GG738924">
    <property type="protein sequence ID" value="EFC36911.1"/>
    <property type="molecule type" value="Genomic_DNA"/>
</dbReference>
<keyword evidence="2 4" id="KW-0547">Nucleotide-binding</keyword>
<dbReference type="GO" id="GO:0046872">
    <property type="term" value="F:metal ion binding"/>
    <property type="evidence" value="ECO:0007669"/>
    <property type="project" value="UniProtKB-KW"/>
</dbReference>
<evidence type="ECO:0000256" key="4">
    <source>
        <dbReference type="PIRSR" id="PIRSR606689-1"/>
    </source>
</evidence>
<dbReference type="OrthoDB" id="2011769at2759"/>
<evidence type="ECO:0000256" key="5">
    <source>
        <dbReference type="PIRSR" id="PIRSR606689-2"/>
    </source>
</evidence>
<dbReference type="OMA" id="RFRSEWG"/>